<evidence type="ECO:0000313" key="3">
    <source>
        <dbReference type="Proteomes" id="UP000006447"/>
    </source>
</evidence>
<evidence type="ECO:0000313" key="2">
    <source>
        <dbReference type="EMBL" id="EID79558.1"/>
    </source>
</evidence>
<evidence type="ECO:0000259" key="1">
    <source>
        <dbReference type="SMART" id="SM01012"/>
    </source>
</evidence>
<dbReference type="SUPFAM" id="SSF55781">
    <property type="entry name" value="GAF domain-like"/>
    <property type="match status" value="1"/>
</dbReference>
<gene>
    <name evidence="2" type="ORF">W59_12861</name>
</gene>
<dbReference type="GO" id="GO:0003723">
    <property type="term" value="F:RNA binding"/>
    <property type="evidence" value="ECO:0007669"/>
    <property type="project" value="InterPro"/>
</dbReference>
<dbReference type="InterPro" id="IPR005561">
    <property type="entry name" value="ANTAR"/>
</dbReference>
<protein>
    <recommendedName>
        <fullName evidence="1">ANTAR domain-containing protein</fullName>
    </recommendedName>
</protein>
<reference evidence="2 3" key="1">
    <citation type="journal article" date="2012" name="J. Bacteriol.">
        <title>Draft genome sequence of the nitrophenol-degrading actinomycete Rhodococcus imtechensis RKJ300.</title>
        <authorList>
            <person name="Vikram S."/>
            <person name="Kumar S."/>
            <person name="Subramanian S."/>
            <person name="Raghava G.P."/>
        </authorList>
    </citation>
    <scope>NUCLEOTIDE SEQUENCE [LARGE SCALE GENOMIC DNA]</scope>
    <source>
        <strain evidence="2 3">RKJ300</strain>
    </source>
</reference>
<dbReference type="PATRIC" id="fig|1165867.3.peg.2613"/>
<dbReference type="InterPro" id="IPR029016">
    <property type="entry name" value="GAF-like_dom_sf"/>
</dbReference>
<dbReference type="AlphaFoldDB" id="I0WT42"/>
<dbReference type="Gene3D" id="3.30.450.40">
    <property type="match status" value="1"/>
</dbReference>
<dbReference type="EMBL" id="AJJH01000062">
    <property type="protein sequence ID" value="EID79558.1"/>
    <property type="molecule type" value="Genomic_DNA"/>
</dbReference>
<comment type="caution">
    <text evidence="2">The sequence shown here is derived from an EMBL/GenBank/DDBJ whole genome shotgun (WGS) entry which is preliminary data.</text>
</comment>
<dbReference type="SMART" id="SM01012">
    <property type="entry name" value="ANTAR"/>
    <property type="match status" value="1"/>
</dbReference>
<organism evidence="2 3">
    <name type="scientific">Rhodococcus opacus RKJ300 = JCM 13270</name>
    <dbReference type="NCBI Taxonomy" id="1165867"/>
    <lineage>
        <taxon>Bacteria</taxon>
        <taxon>Bacillati</taxon>
        <taxon>Actinomycetota</taxon>
        <taxon>Actinomycetes</taxon>
        <taxon>Mycobacteriales</taxon>
        <taxon>Nocardiaceae</taxon>
        <taxon>Rhodococcus</taxon>
    </lineage>
</organism>
<sequence>MTAVEVVRVVVEERRRQSLWRAIADEAGTPGQHWWAQQVCRLCVTELAGIDDAALTLRATGRAQDLLGASDDWAGRLDEQQYTLGEGPGVQAFEDGSPILVDDLSHHEERWPGFADTAHAVGAAAVFAFALRIGAIRLGTMTFYRRRTGSLAARAVADATVLVDLITLALVEQAEHAERTGIDWIRDTGSYQDVNVATGILAARLSISLDEALLRLRAHAFRLGRPILDLAGDILSDRIDVDELNE</sequence>
<accession>I0WT42</accession>
<proteinExistence type="predicted"/>
<dbReference type="RefSeq" id="WP_007297525.1">
    <property type="nucleotide sequence ID" value="NZ_AJJH01000062.1"/>
</dbReference>
<dbReference type="Proteomes" id="UP000006447">
    <property type="component" value="Unassembled WGS sequence"/>
</dbReference>
<name>I0WT42_RHOOP</name>
<feature type="domain" description="ANTAR" evidence="1">
    <location>
        <begin position="170"/>
        <end position="235"/>
    </location>
</feature>